<reference evidence="2" key="2">
    <citation type="submission" date="2020-05" db="UniProtKB">
        <authorList>
            <consortium name="EnsemblMetazoa"/>
        </authorList>
    </citation>
    <scope>IDENTIFICATION</scope>
    <source>
        <strain evidence="2">wikel</strain>
    </source>
</reference>
<dbReference type="AlphaFoldDB" id="B7QLU7"/>
<dbReference type="HOGENOM" id="CLU_2944277_0_0_1"/>
<accession>B7QLU7</accession>
<gene>
    <name evidence="1" type="ORF">IscW_ISCW014781</name>
</gene>
<dbReference type="EMBL" id="ABJB010525669">
    <property type="status" value="NOT_ANNOTATED_CDS"/>
    <property type="molecule type" value="Genomic_DNA"/>
</dbReference>
<organism>
    <name type="scientific">Ixodes scapularis</name>
    <name type="common">Black-legged tick</name>
    <name type="synonym">Deer tick</name>
    <dbReference type="NCBI Taxonomy" id="6945"/>
    <lineage>
        <taxon>Eukaryota</taxon>
        <taxon>Metazoa</taxon>
        <taxon>Ecdysozoa</taxon>
        <taxon>Arthropoda</taxon>
        <taxon>Chelicerata</taxon>
        <taxon>Arachnida</taxon>
        <taxon>Acari</taxon>
        <taxon>Parasitiformes</taxon>
        <taxon>Ixodida</taxon>
        <taxon>Ixodoidea</taxon>
        <taxon>Ixodidae</taxon>
        <taxon>Ixodinae</taxon>
        <taxon>Ixodes</taxon>
    </lineage>
</organism>
<dbReference type="InParanoid" id="B7QLU7"/>
<keyword evidence="3" id="KW-1185">Reference proteome</keyword>
<dbReference type="EMBL" id="DS967860">
    <property type="protein sequence ID" value="EEC19819.1"/>
    <property type="molecule type" value="Genomic_DNA"/>
</dbReference>
<dbReference type="OrthoDB" id="6512014at2759"/>
<dbReference type="VEuPathDB" id="VectorBase:ISCP_011424"/>
<dbReference type="VEuPathDB" id="VectorBase:ISCW014781"/>
<proteinExistence type="predicted"/>
<name>B7QLU7_IXOSC</name>
<dbReference type="VEuPathDB" id="VectorBase:ISCI014781"/>
<reference evidence="1 3" key="1">
    <citation type="submission" date="2008-03" db="EMBL/GenBank/DDBJ databases">
        <title>Annotation of Ixodes scapularis.</title>
        <authorList>
            <consortium name="Ixodes scapularis Genome Project Consortium"/>
            <person name="Caler E."/>
            <person name="Hannick L.I."/>
            <person name="Bidwell S."/>
            <person name="Joardar V."/>
            <person name="Thiagarajan M."/>
            <person name="Amedeo P."/>
            <person name="Galinsky K.J."/>
            <person name="Schobel S."/>
            <person name="Inman J."/>
            <person name="Hostetler J."/>
            <person name="Miller J."/>
            <person name="Hammond M."/>
            <person name="Megy K."/>
            <person name="Lawson D."/>
            <person name="Kodira C."/>
            <person name="Sutton G."/>
            <person name="Meyer J."/>
            <person name="Hill C.A."/>
            <person name="Birren B."/>
            <person name="Nene V."/>
            <person name="Collins F."/>
            <person name="Alarcon-Chaidez F."/>
            <person name="Wikel S."/>
            <person name="Strausberg R."/>
        </authorList>
    </citation>
    <scope>NUCLEOTIDE SEQUENCE [LARGE SCALE GENOMIC DNA]</scope>
    <source>
        <strain evidence="3">Wikel</strain>
        <strain evidence="1">Wikel colony</strain>
    </source>
</reference>
<dbReference type="PaxDb" id="6945-B7QLU7"/>
<dbReference type="Proteomes" id="UP000001555">
    <property type="component" value="Unassembled WGS sequence"/>
</dbReference>
<evidence type="ECO:0000313" key="3">
    <source>
        <dbReference type="Proteomes" id="UP000001555"/>
    </source>
</evidence>
<dbReference type="STRING" id="6945.B7QLU7"/>
<dbReference type="EnsemblMetazoa" id="ISCW014781-RA">
    <property type="protein sequence ID" value="ISCW014781-PA"/>
    <property type="gene ID" value="ISCW014781"/>
</dbReference>
<evidence type="ECO:0000313" key="2">
    <source>
        <dbReference type="EnsemblMetazoa" id="ISCW014781-PA"/>
    </source>
</evidence>
<sequence>MAELWSNTFNPWIATVLDSNMTLQLIIDEFTSAAHVVEYVTKSNRGLRDLHPQLVQLQAD</sequence>
<evidence type="ECO:0000313" key="1">
    <source>
        <dbReference type="EMBL" id="EEC19819.1"/>
    </source>
</evidence>
<protein>
    <submittedName>
        <fullName evidence="1 2">Uncharacterized protein</fullName>
    </submittedName>
</protein>